<keyword evidence="1" id="KW-0472">Membrane</keyword>
<evidence type="ECO:0000313" key="3">
    <source>
        <dbReference type="Proteomes" id="UP001434883"/>
    </source>
</evidence>
<evidence type="ECO:0000313" key="2">
    <source>
        <dbReference type="EMBL" id="MEQ2196099.1"/>
    </source>
</evidence>
<dbReference type="Proteomes" id="UP001434883">
    <property type="component" value="Unassembled WGS sequence"/>
</dbReference>
<protein>
    <submittedName>
        <fullName evidence="2">Uncharacterized protein</fullName>
    </submittedName>
</protein>
<proteinExistence type="predicted"/>
<accession>A0ABV0QJT4</accession>
<evidence type="ECO:0000256" key="1">
    <source>
        <dbReference type="SAM" id="Phobius"/>
    </source>
</evidence>
<keyword evidence="1" id="KW-0812">Transmembrane</keyword>
<gene>
    <name evidence="2" type="ORF">XENOCAPTIV_023983</name>
</gene>
<keyword evidence="3" id="KW-1185">Reference proteome</keyword>
<reference evidence="2 3" key="1">
    <citation type="submission" date="2021-06" db="EMBL/GenBank/DDBJ databases">
        <authorList>
            <person name="Palmer J.M."/>
        </authorList>
    </citation>
    <scope>NUCLEOTIDE SEQUENCE [LARGE SCALE GENOMIC DNA]</scope>
    <source>
        <strain evidence="2 3">XC_2019</strain>
        <tissue evidence="2">Muscle</tissue>
    </source>
</reference>
<sequence length="158" mass="17364">MRVMGFMVQCVSTLGNVSQAVAECGSHTIWNVLQSVLEGIEAPPHTNAKKEEAQLSDPFDIAVRGGKRLPGQSHVGNVEILEQWVREMVLLYMSRSTAIRVALLSGDAGCGMSYAIFMLIDTLRRMNVSIILAANNLAEMCSSDRKMMGFTKELLNML</sequence>
<comment type="caution">
    <text evidence="2">The sequence shown here is derived from an EMBL/GenBank/DDBJ whole genome shotgun (WGS) entry which is preliminary data.</text>
</comment>
<dbReference type="EMBL" id="JAHRIN010013927">
    <property type="protein sequence ID" value="MEQ2196099.1"/>
    <property type="molecule type" value="Genomic_DNA"/>
</dbReference>
<name>A0ABV0QJT4_9TELE</name>
<keyword evidence="1" id="KW-1133">Transmembrane helix</keyword>
<organism evidence="2 3">
    <name type="scientific">Xenoophorus captivus</name>
    <dbReference type="NCBI Taxonomy" id="1517983"/>
    <lineage>
        <taxon>Eukaryota</taxon>
        <taxon>Metazoa</taxon>
        <taxon>Chordata</taxon>
        <taxon>Craniata</taxon>
        <taxon>Vertebrata</taxon>
        <taxon>Euteleostomi</taxon>
        <taxon>Actinopterygii</taxon>
        <taxon>Neopterygii</taxon>
        <taxon>Teleostei</taxon>
        <taxon>Neoteleostei</taxon>
        <taxon>Acanthomorphata</taxon>
        <taxon>Ovalentaria</taxon>
        <taxon>Atherinomorphae</taxon>
        <taxon>Cyprinodontiformes</taxon>
        <taxon>Goodeidae</taxon>
        <taxon>Xenoophorus</taxon>
    </lineage>
</organism>
<feature type="transmembrane region" description="Helical" evidence="1">
    <location>
        <begin position="98"/>
        <end position="120"/>
    </location>
</feature>